<evidence type="ECO:0000313" key="2">
    <source>
        <dbReference type="EMBL" id="MBB1242005.1"/>
    </source>
</evidence>
<gene>
    <name evidence="2" type="ORF">GL263_00205</name>
</gene>
<evidence type="ECO:0000313" key="3">
    <source>
        <dbReference type="Proteomes" id="UP000766698"/>
    </source>
</evidence>
<proteinExistence type="predicted"/>
<feature type="region of interest" description="Disordered" evidence="1">
    <location>
        <begin position="35"/>
        <end position="61"/>
    </location>
</feature>
<evidence type="ECO:0000256" key="1">
    <source>
        <dbReference type="SAM" id="MobiDB-lite"/>
    </source>
</evidence>
<name>A0ABR6E9I4_9ACTN</name>
<dbReference type="EMBL" id="WMLF01000002">
    <property type="protein sequence ID" value="MBB1242005.1"/>
    <property type="molecule type" value="Genomic_DNA"/>
</dbReference>
<dbReference type="Proteomes" id="UP000766698">
    <property type="component" value="Unassembled WGS sequence"/>
</dbReference>
<organism evidence="2 3">
    <name type="scientific">Streptomyces durbertensis</name>
    <dbReference type="NCBI Taxonomy" id="2448886"/>
    <lineage>
        <taxon>Bacteria</taxon>
        <taxon>Bacillati</taxon>
        <taxon>Actinomycetota</taxon>
        <taxon>Actinomycetes</taxon>
        <taxon>Kitasatosporales</taxon>
        <taxon>Streptomycetaceae</taxon>
        <taxon>Streptomyces</taxon>
    </lineage>
</organism>
<dbReference type="RefSeq" id="WP_182853445.1">
    <property type="nucleotide sequence ID" value="NZ_WMLF01000002.1"/>
</dbReference>
<keyword evidence="3" id="KW-1185">Reference proteome</keyword>
<protein>
    <submittedName>
        <fullName evidence="2">Uncharacterized protein</fullName>
    </submittedName>
</protein>
<accession>A0ABR6E9I4</accession>
<reference evidence="3" key="1">
    <citation type="journal article" date="2020" name="Syst. Appl. Microbiol.">
        <title>Streptomyces alkaliterrae sp. nov., isolated from an alkaline soil, and emended descriptions of Streptomyces alkaliphilus, Streptomyces calidiresistens and Streptomyces durbertensis.</title>
        <authorList>
            <person name="Swiecimska M."/>
            <person name="Golinska P."/>
            <person name="Nouioui I."/>
            <person name="Wypij M."/>
            <person name="Rai M."/>
            <person name="Sangal V."/>
            <person name="Goodfellow M."/>
        </authorList>
    </citation>
    <scope>NUCLEOTIDE SEQUENCE [LARGE SCALE GENOMIC DNA]</scope>
    <source>
        <strain evidence="3">DSM 104538</strain>
    </source>
</reference>
<sequence>MEPGVDPVSSSPEDDLLCTPWQFLARLYRVRPAGSEPDRLLSGPLPPAGHGPGLIGTVTEH</sequence>
<comment type="caution">
    <text evidence="2">The sequence shown here is derived from an EMBL/GenBank/DDBJ whole genome shotgun (WGS) entry which is preliminary data.</text>
</comment>